<sequence length="513" mass="57652">MDFHSHLLSCTSLRTGRSLHAILIVLGRSIDVLLATDFINLYSRLGDLPAAALSFNAISTKNIFSWNSMISAYVRHGLLRDAFLCFWRLHAVPDLRKKQGLKPDALTLVSLASAIAQIGDDLQCGAVHGYGLRRLWLEDDIFVGNAIIDMYGKLSRVESSRGVFDMMPNRDIVSWNTLITSYSQNGFANEAIVLYEIMERSMPKTSSGPWNAIIAGHGIHGYGEKALELFSEMQQEGVNPDHVTFVSLLSACSHAGLIEHGQEYFQLMEIKYGIEPLVKHYACIVDLLGRAGKLDEAYKFIEKMPLKPDSGVWGALLAACRIHGDIELGKIASTHIFEIDPVNVGYYVLLSNLYAKDGEWKGVNQVRCMVKQKRLCKTPGWSSIEVNGIINVFFTGNQSHPQYQDIYKELIMLLAKMKNLGYVPDYSFVLQDVEDDEKEQILTSHSERLAIAFGMISTPLKSPLQIFKNLRVCGDCHNATKYISLITDREIIVRDSNRFHHFREGNCSCGDYW</sequence>
<evidence type="ECO:0000259" key="3">
    <source>
        <dbReference type="Pfam" id="PF14432"/>
    </source>
</evidence>
<dbReference type="Pfam" id="PF14432">
    <property type="entry name" value="DYW_deaminase"/>
    <property type="match status" value="1"/>
</dbReference>
<dbReference type="Gene3D" id="1.25.40.10">
    <property type="entry name" value="Tetratricopeptide repeat domain"/>
    <property type="match status" value="3"/>
</dbReference>
<feature type="repeat" description="PPR" evidence="2">
    <location>
        <begin position="171"/>
        <end position="201"/>
    </location>
</feature>
<dbReference type="PANTHER" id="PTHR47926">
    <property type="entry name" value="PENTATRICOPEPTIDE REPEAT-CONTAINING PROTEIN"/>
    <property type="match status" value="1"/>
</dbReference>
<dbReference type="InterPro" id="IPR011990">
    <property type="entry name" value="TPR-like_helical_dom_sf"/>
</dbReference>
<feature type="repeat" description="PPR" evidence="2">
    <location>
        <begin position="206"/>
        <end position="240"/>
    </location>
</feature>
<dbReference type="Pfam" id="PF13041">
    <property type="entry name" value="PPR_2"/>
    <property type="match status" value="1"/>
</dbReference>
<protein>
    <submittedName>
        <fullName evidence="4">Pentatricopeptide repeat-containing protein</fullName>
        <ecNumber evidence="4">3.6.1.-</ecNumber>
    </submittedName>
</protein>
<evidence type="ECO:0000256" key="2">
    <source>
        <dbReference type="PROSITE-ProRule" id="PRU00708"/>
    </source>
</evidence>
<dbReference type="OrthoDB" id="185373at2759"/>
<organism evidence="4 5">
    <name type="scientific">Apostasia shenzhenica</name>
    <dbReference type="NCBI Taxonomy" id="1088818"/>
    <lineage>
        <taxon>Eukaryota</taxon>
        <taxon>Viridiplantae</taxon>
        <taxon>Streptophyta</taxon>
        <taxon>Embryophyta</taxon>
        <taxon>Tracheophyta</taxon>
        <taxon>Spermatophyta</taxon>
        <taxon>Magnoliopsida</taxon>
        <taxon>Liliopsida</taxon>
        <taxon>Asparagales</taxon>
        <taxon>Orchidaceae</taxon>
        <taxon>Apostasioideae</taxon>
        <taxon>Apostasia</taxon>
    </lineage>
</organism>
<reference evidence="4 5" key="1">
    <citation type="journal article" date="2017" name="Nature">
        <title>The Apostasia genome and the evolution of orchids.</title>
        <authorList>
            <person name="Zhang G.Q."/>
            <person name="Liu K.W."/>
            <person name="Li Z."/>
            <person name="Lohaus R."/>
            <person name="Hsiao Y.Y."/>
            <person name="Niu S.C."/>
            <person name="Wang J.Y."/>
            <person name="Lin Y.C."/>
            <person name="Xu Q."/>
            <person name="Chen L.J."/>
            <person name="Yoshida K."/>
            <person name="Fujiwara S."/>
            <person name="Wang Z.W."/>
            <person name="Zhang Y.Q."/>
            <person name="Mitsuda N."/>
            <person name="Wang M."/>
            <person name="Liu G.H."/>
            <person name="Pecoraro L."/>
            <person name="Huang H.X."/>
            <person name="Xiao X.J."/>
            <person name="Lin M."/>
            <person name="Wu X.Y."/>
            <person name="Wu W.L."/>
            <person name="Chen Y.Y."/>
            <person name="Chang S.B."/>
            <person name="Sakamoto S."/>
            <person name="Ohme-Takagi M."/>
            <person name="Yagi M."/>
            <person name="Zeng S.J."/>
            <person name="Shen C.Y."/>
            <person name="Yeh C.M."/>
            <person name="Luo Y.B."/>
            <person name="Tsai W.C."/>
            <person name="Van de Peer Y."/>
            <person name="Liu Z.J."/>
        </authorList>
    </citation>
    <scope>NUCLEOTIDE SEQUENCE [LARGE SCALE GENOMIC DNA]</scope>
    <source>
        <strain evidence="5">cv. Shenzhen</strain>
        <tissue evidence="4">Stem</tissue>
    </source>
</reference>
<dbReference type="PANTHER" id="PTHR47926:SF486">
    <property type="entry name" value="(WILD MALAYSIAN BANANA) HYPOTHETICAL PROTEIN"/>
    <property type="match status" value="1"/>
</dbReference>
<dbReference type="GO" id="GO:0016787">
    <property type="term" value="F:hydrolase activity"/>
    <property type="evidence" value="ECO:0007669"/>
    <property type="project" value="UniProtKB-KW"/>
</dbReference>
<dbReference type="FunFam" id="1.25.40.10:FF:000393">
    <property type="entry name" value="Pentatricopeptide repeat-containing protein At1g20230"/>
    <property type="match status" value="1"/>
</dbReference>
<dbReference type="InterPro" id="IPR002885">
    <property type="entry name" value="PPR_rpt"/>
</dbReference>
<keyword evidence="1" id="KW-0677">Repeat</keyword>
<gene>
    <name evidence="4" type="ORF">AXF42_Ash016539</name>
</gene>
<dbReference type="InterPro" id="IPR046960">
    <property type="entry name" value="PPR_At4g14850-like_plant"/>
</dbReference>
<keyword evidence="5" id="KW-1185">Reference proteome</keyword>
<dbReference type="PROSITE" id="PS51375">
    <property type="entry name" value="PPR"/>
    <property type="match status" value="2"/>
</dbReference>
<dbReference type="Proteomes" id="UP000236161">
    <property type="component" value="Unassembled WGS sequence"/>
</dbReference>
<dbReference type="FunFam" id="1.25.40.10:FF:000366">
    <property type="entry name" value="Pentatricopeptide (PPR) repeat-containing protein"/>
    <property type="match status" value="1"/>
</dbReference>
<dbReference type="InterPro" id="IPR032867">
    <property type="entry name" value="DYW_dom"/>
</dbReference>
<dbReference type="GO" id="GO:0008270">
    <property type="term" value="F:zinc ion binding"/>
    <property type="evidence" value="ECO:0007669"/>
    <property type="project" value="InterPro"/>
</dbReference>
<evidence type="ECO:0000313" key="5">
    <source>
        <dbReference type="Proteomes" id="UP000236161"/>
    </source>
</evidence>
<evidence type="ECO:0000313" key="4">
    <source>
        <dbReference type="EMBL" id="PKA59515.1"/>
    </source>
</evidence>
<dbReference type="Pfam" id="PF20431">
    <property type="entry name" value="E_motif"/>
    <property type="match status" value="1"/>
</dbReference>
<dbReference type="InterPro" id="IPR046848">
    <property type="entry name" value="E_motif"/>
</dbReference>
<dbReference type="GO" id="GO:0003723">
    <property type="term" value="F:RNA binding"/>
    <property type="evidence" value="ECO:0007669"/>
    <property type="project" value="InterPro"/>
</dbReference>
<name>A0A2I0AVD6_9ASPA</name>
<keyword evidence="4" id="KW-0378">Hydrolase</keyword>
<evidence type="ECO:0000256" key="1">
    <source>
        <dbReference type="ARBA" id="ARBA00022737"/>
    </source>
</evidence>
<proteinExistence type="predicted"/>
<dbReference type="AlphaFoldDB" id="A0A2I0AVD6"/>
<dbReference type="EMBL" id="KZ451948">
    <property type="protein sequence ID" value="PKA59515.1"/>
    <property type="molecule type" value="Genomic_DNA"/>
</dbReference>
<dbReference type="GO" id="GO:0009451">
    <property type="term" value="P:RNA modification"/>
    <property type="evidence" value="ECO:0007669"/>
    <property type="project" value="InterPro"/>
</dbReference>
<dbReference type="Pfam" id="PF01535">
    <property type="entry name" value="PPR"/>
    <property type="match status" value="4"/>
</dbReference>
<accession>A0A2I0AVD6</accession>
<dbReference type="NCBIfam" id="TIGR00756">
    <property type="entry name" value="PPR"/>
    <property type="match status" value="3"/>
</dbReference>
<feature type="domain" description="DYW" evidence="3">
    <location>
        <begin position="421"/>
        <end position="513"/>
    </location>
</feature>
<dbReference type="EC" id="3.6.1.-" evidence="4"/>